<evidence type="ECO:0000313" key="12">
    <source>
        <dbReference type="EMBL" id="SDN30476.1"/>
    </source>
</evidence>
<keyword evidence="10" id="KW-0812">Transmembrane</keyword>
<keyword evidence="10" id="KW-1133">Transmembrane helix</keyword>
<evidence type="ECO:0000256" key="5">
    <source>
        <dbReference type="ARBA" id="ARBA00022553"/>
    </source>
</evidence>
<protein>
    <recommendedName>
        <fullName evidence="3">histidine kinase</fullName>
        <ecNumber evidence="3">2.7.13.3</ecNumber>
    </recommendedName>
</protein>
<dbReference type="GO" id="GO:0005524">
    <property type="term" value="F:ATP binding"/>
    <property type="evidence" value="ECO:0007669"/>
    <property type="project" value="UniProtKB-KW"/>
</dbReference>
<dbReference type="GO" id="GO:0000155">
    <property type="term" value="F:phosphorelay sensor kinase activity"/>
    <property type="evidence" value="ECO:0007669"/>
    <property type="project" value="InterPro"/>
</dbReference>
<dbReference type="Gene3D" id="1.10.287.130">
    <property type="match status" value="1"/>
</dbReference>
<feature type="transmembrane region" description="Helical" evidence="10">
    <location>
        <begin position="24"/>
        <end position="42"/>
    </location>
</feature>
<dbReference type="InterPro" id="IPR036097">
    <property type="entry name" value="HisK_dim/P_sf"/>
</dbReference>
<dbReference type="InterPro" id="IPR005467">
    <property type="entry name" value="His_kinase_dom"/>
</dbReference>
<keyword evidence="13" id="KW-1185">Reference proteome</keyword>
<evidence type="ECO:0000256" key="10">
    <source>
        <dbReference type="SAM" id="Phobius"/>
    </source>
</evidence>
<feature type="transmembrane region" description="Helical" evidence="10">
    <location>
        <begin position="104"/>
        <end position="121"/>
    </location>
</feature>
<keyword evidence="4" id="KW-1003">Cell membrane</keyword>
<evidence type="ECO:0000256" key="8">
    <source>
        <dbReference type="ARBA" id="ARBA00022777"/>
    </source>
</evidence>
<dbReference type="InterPro" id="IPR004358">
    <property type="entry name" value="Sig_transdc_His_kin-like_C"/>
</dbReference>
<feature type="transmembrane region" description="Helical" evidence="10">
    <location>
        <begin position="159"/>
        <end position="181"/>
    </location>
</feature>
<dbReference type="InterPro" id="IPR050980">
    <property type="entry name" value="2C_sensor_his_kinase"/>
</dbReference>
<feature type="transmembrane region" description="Helical" evidence="10">
    <location>
        <begin position="128"/>
        <end position="147"/>
    </location>
</feature>
<evidence type="ECO:0000256" key="6">
    <source>
        <dbReference type="ARBA" id="ARBA00022679"/>
    </source>
</evidence>
<dbReference type="PANTHER" id="PTHR44936">
    <property type="entry name" value="SENSOR PROTEIN CREC"/>
    <property type="match status" value="1"/>
</dbReference>
<dbReference type="SMART" id="SM00388">
    <property type="entry name" value="HisKA"/>
    <property type="match status" value="1"/>
</dbReference>
<dbReference type="RefSeq" id="WP_091716327.1">
    <property type="nucleotide sequence ID" value="NZ_FNHS01000007.1"/>
</dbReference>
<dbReference type="Proteomes" id="UP000198704">
    <property type="component" value="Unassembled WGS sequence"/>
</dbReference>
<proteinExistence type="predicted"/>
<feature type="domain" description="Histidine kinase" evidence="11">
    <location>
        <begin position="216"/>
        <end position="436"/>
    </location>
</feature>
<evidence type="ECO:0000256" key="1">
    <source>
        <dbReference type="ARBA" id="ARBA00000085"/>
    </source>
</evidence>
<dbReference type="NCBIfam" id="NF033792">
    <property type="entry name" value="ActS_PrrB_HisK"/>
    <property type="match status" value="1"/>
</dbReference>
<dbReference type="AlphaFoldDB" id="A0A1H0ACM3"/>
<gene>
    <name evidence="12" type="ORF">SAMN05216360_107132</name>
</gene>
<dbReference type="SUPFAM" id="SSF55874">
    <property type="entry name" value="ATPase domain of HSP90 chaperone/DNA topoisomerase II/histidine kinase"/>
    <property type="match status" value="1"/>
</dbReference>
<sequence length="463" mass="49695">MPDTELNSLVRDARHLRLDTFVRLRWLAITGQSAAVVGAQFGLGLPLPFGWCFLVIATSSWLNLALRIRFPASYRLSDDSAALLLAFDIVQLAALLFLTGGLQNPFSLLFLAPVLISATALPPERTLALGLLAVGLATLLALVHRPLPWFADGRIELPFLYVSGVWTAILLGTAFTGVYAWRVAEETRLLAQALAATELVLAREQHLSQLDGLAAAAAHELGTPLGTIMVVTKELIRQLGPTASPAVAEDLNLLREQVDRCRGILGKLTSLDGDGAGAGFLETVTFSHLVEELVAPQRALGTALDVTSLGDGPEPACRRNPGVMFGLANILDNAVDFAEARVSVEGRWTQERVWIEIRDDGPGFSSEVLLRAGEPYVTTRSQDRPQSGGTVGAGLGLGLFIAKTLIERSGAQLVLTNMSSPETHGAVVRVSWARHIFERGAVPRHSPELNIRHPLPPGDVVPI</sequence>
<evidence type="ECO:0000256" key="9">
    <source>
        <dbReference type="ARBA" id="ARBA00022840"/>
    </source>
</evidence>
<comment type="catalytic activity">
    <reaction evidence="1">
        <text>ATP + protein L-histidine = ADP + protein N-phospho-L-histidine.</text>
        <dbReference type="EC" id="2.7.13.3"/>
    </reaction>
</comment>
<keyword evidence="5" id="KW-0597">Phosphoprotein</keyword>
<comment type="subcellular location">
    <subcellularLocation>
        <location evidence="2">Cell membrane</location>
        <topology evidence="2">Multi-pass membrane protein</topology>
    </subcellularLocation>
</comment>
<name>A0A1H0ACM3_9HYPH</name>
<dbReference type="EMBL" id="FNHS01000007">
    <property type="protein sequence ID" value="SDN30476.1"/>
    <property type="molecule type" value="Genomic_DNA"/>
</dbReference>
<keyword evidence="8 12" id="KW-0418">Kinase</keyword>
<evidence type="ECO:0000259" key="11">
    <source>
        <dbReference type="PROSITE" id="PS50109"/>
    </source>
</evidence>
<dbReference type="STRING" id="582672.SAMN05216360_107132"/>
<keyword evidence="10" id="KW-0472">Membrane</keyword>
<evidence type="ECO:0000256" key="2">
    <source>
        <dbReference type="ARBA" id="ARBA00004651"/>
    </source>
</evidence>
<evidence type="ECO:0000256" key="7">
    <source>
        <dbReference type="ARBA" id="ARBA00022741"/>
    </source>
</evidence>
<dbReference type="CDD" id="cd00082">
    <property type="entry name" value="HisKA"/>
    <property type="match status" value="1"/>
</dbReference>
<dbReference type="PRINTS" id="PR00344">
    <property type="entry name" value="BCTRLSENSOR"/>
</dbReference>
<dbReference type="EC" id="2.7.13.3" evidence="3"/>
<accession>A0A1H0ACM3</accession>
<dbReference type="Gene3D" id="3.30.565.10">
    <property type="entry name" value="Histidine kinase-like ATPase, C-terminal domain"/>
    <property type="match status" value="1"/>
</dbReference>
<dbReference type="PANTHER" id="PTHR44936:SF10">
    <property type="entry name" value="SENSOR PROTEIN RSTB"/>
    <property type="match status" value="1"/>
</dbReference>
<dbReference type="InterPro" id="IPR036890">
    <property type="entry name" value="HATPase_C_sf"/>
</dbReference>
<keyword evidence="7" id="KW-0547">Nucleotide-binding</keyword>
<dbReference type="GO" id="GO:0005886">
    <property type="term" value="C:plasma membrane"/>
    <property type="evidence" value="ECO:0007669"/>
    <property type="project" value="UniProtKB-SubCell"/>
</dbReference>
<keyword evidence="9" id="KW-0067">ATP-binding</keyword>
<evidence type="ECO:0000256" key="4">
    <source>
        <dbReference type="ARBA" id="ARBA00022475"/>
    </source>
</evidence>
<dbReference type="PROSITE" id="PS50109">
    <property type="entry name" value="HIS_KIN"/>
    <property type="match status" value="1"/>
</dbReference>
<dbReference type="InterPro" id="IPR003661">
    <property type="entry name" value="HisK_dim/P_dom"/>
</dbReference>
<evidence type="ECO:0000256" key="3">
    <source>
        <dbReference type="ARBA" id="ARBA00012438"/>
    </source>
</evidence>
<reference evidence="13" key="1">
    <citation type="submission" date="2016-10" db="EMBL/GenBank/DDBJ databases">
        <authorList>
            <person name="Varghese N."/>
            <person name="Submissions S."/>
        </authorList>
    </citation>
    <scope>NUCLEOTIDE SEQUENCE [LARGE SCALE GENOMIC DNA]</scope>
    <source>
        <strain evidence="13">BL47</strain>
    </source>
</reference>
<feature type="transmembrane region" description="Helical" evidence="10">
    <location>
        <begin position="48"/>
        <end position="68"/>
    </location>
</feature>
<dbReference type="InterPro" id="IPR047770">
    <property type="entry name" value="RegB"/>
</dbReference>
<dbReference type="OrthoDB" id="9785252at2"/>
<organism evidence="12 13">
    <name type="scientific">Methylobacterium phyllostachyos</name>
    <dbReference type="NCBI Taxonomy" id="582672"/>
    <lineage>
        <taxon>Bacteria</taxon>
        <taxon>Pseudomonadati</taxon>
        <taxon>Pseudomonadota</taxon>
        <taxon>Alphaproteobacteria</taxon>
        <taxon>Hyphomicrobiales</taxon>
        <taxon>Methylobacteriaceae</taxon>
        <taxon>Methylobacterium</taxon>
    </lineage>
</organism>
<keyword evidence="6" id="KW-0808">Transferase</keyword>
<dbReference type="Pfam" id="PF02518">
    <property type="entry name" value="HATPase_c"/>
    <property type="match status" value="1"/>
</dbReference>
<evidence type="ECO:0000313" key="13">
    <source>
        <dbReference type="Proteomes" id="UP000198704"/>
    </source>
</evidence>
<dbReference type="SUPFAM" id="SSF47384">
    <property type="entry name" value="Homodimeric domain of signal transducing histidine kinase"/>
    <property type="match status" value="1"/>
</dbReference>
<dbReference type="SMART" id="SM00387">
    <property type="entry name" value="HATPase_c"/>
    <property type="match status" value="1"/>
</dbReference>
<dbReference type="InterPro" id="IPR003594">
    <property type="entry name" value="HATPase_dom"/>
</dbReference>